<dbReference type="SUPFAM" id="SSF53474">
    <property type="entry name" value="alpha/beta-Hydrolases"/>
    <property type="match status" value="1"/>
</dbReference>
<dbReference type="Pfam" id="PF03403">
    <property type="entry name" value="PAF-AH_p_II"/>
    <property type="match status" value="1"/>
</dbReference>
<keyword evidence="1 5" id="KW-0378">Hydrolase</keyword>
<dbReference type="Gene3D" id="3.40.50.1820">
    <property type="entry name" value="alpha/beta hydrolase"/>
    <property type="match status" value="1"/>
</dbReference>
<dbReference type="InterPro" id="IPR029058">
    <property type="entry name" value="AB_hydrolase_fold"/>
</dbReference>
<feature type="chain" id="PRO_5046665241" evidence="4">
    <location>
        <begin position="25"/>
        <end position="375"/>
    </location>
</feature>
<dbReference type="PANTHER" id="PTHR10272">
    <property type="entry name" value="PLATELET-ACTIVATING FACTOR ACETYLHYDROLASE"/>
    <property type="match status" value="1"/>
</dbReference>
<name>A0ABT6PJ14_9PSEU</name>
<dbReference type="GO" id="GO:0016787">
    <property type="term" value="F:hydrolase activity"/>
    <property type="evidence" value="ECO:0007669"/>
    <property type="project" value="UniProtKB-KW"/>
</dbReference>
<proteinExistence type="predicted"/>
<protein>
    <submittedName>
        <fullName evidence="5">Alpha/beta hydrolase</fullName>
    </submittedName>
</protein>
<keyword evidence="6" id="KW-1185">Reference proteome</keyword>
<evidence type="ECO:0000256" key="1">
    <source>
        <dbReference type="ARBA" id="ARBA00022801"/>
    </source>
</evidence>
<feature type="signal peptide" evidence="4">
    <location>
        <begin position="1"/>
        <end position="24"/>
    </location>
</feature>
<sequence length="375" mass="40247">MRPTLLTALALSAALALSGTTANAAPPQLALPEPTGPLPIGTSQLHLVDHQRLDPWAPDQPRELMTTLWYPAAPTDGPSAQYVTPAESREILHHLQDLPPVPDDVLSTTRTHARTDAPPISATLPLVLLSPGFSHPRAALTGLAEDLASRGYAVALIGHNHESHATEFPDGRLTTCLACQAQDYAKVVRTRGDDVAFLLDELPRKTPLRPNGIAMVGHSIGGASAAQTLSTDPRVTAGINLDGTFFPALGHDLAKPFLLLGTPEHRPGGTDESWDTSWPHLTDWRRWLTVSGTSHSSFTDFSILSEQFGVGLPDEPLDGHRTAEITRDYVAAFLDEHLRGIPQPLLDGPTAGYPEVIFENPATRDDSGQASRGRP</sequence>
<keyword evidence="4" id="KW-0732">Signal</keyword>
<evidence type="ECO:0000313" key="6">
    <source>
        <dbReference type="Proteomes" id="UP001237595"/>
    </source>
</evidence>
<evidence type="ECO:0000313" key="5">
    <source>
        <dbReference type="EMBL" id="MDI2027944.1"/>
    </source>
</evidence>
<comment type="caution">
    <text evidence="5">The sequence shown here is derived from an EMBL/GenBank/DDBJ whole genome shotgun (WGS) entry which is preliminary data.</text>
</comment>
<evidence type="ECO:0000256" key="4">
    <source>
        <dbReference type="SAM" id="SignalP"/>
    </source>
</evidence>
<evidence type="ECO:0000256" key="2">
    <source>
        <dbReference type="ARBA" id="ARBA00022963"/>
    </source>
</evidence>
<dbReference type="PANTHER" id="PTHR10272:SF0">
    <property type="entry name" value="PLATELET-ACTIVATING FACTOR ACETYLHYDROLASE"/>
    <property type="match status" value="1"/>
</dbReference>
<keyword evidence="3" id="KW-0443">Lipid metabolism</keyword>
<accession>A0ABT6PJ14</accession>
<gene>
    <name evidence="5" type="ORF">QFW96_04960</name>
</gene>
<reference evidence="5 6" key="1">
    <citation type="submission" date="2023-04" db="EMBL/GenBank/DDBJ databases">
        <title>Draft genome sequence of Saccharopolyspora sp. TS4A08 isolated from sweet potato rhizospheric soil.</title>
        <authorList>
            <person name="Suksaard P."/>
            <person name="Duangmal K."/>
        </authorList>
    </citation>
    <scope>NUCLEOTIDE SEQUENCE [LARGE SCALE GENOMIC DNA]</scope>
    <source>
        <strain evidence="5 6">TS4A08</strain>
    </source>
</reference>
<evidence type="ECO:0000256" key="3">
    <source>
        <dbReference type="ARBA" id="ARBA00023098"/>
    </source>
</evidence>
<organism evidence="5 6">
    <name type="scientific">Saccharopolyspora ipomoeae</name>
    <dbReference type="NCBI Taxonomy" id="3042027"/>
    <lineage>
        <taxon>Bacteria</taxon>
        <taxon>Bacillati</taxon>
        <taxon>Actinomycetota</taxon>
        <taxon>Actinomycetes</taxon>
        <taxon>Pseudonocardiales</taxon>
        <taxon>Pseudonocardiaceae</taxon>
        <taxon>Saccharopolyspora</taxon>
    </lineage>
</organism>
<dbReference type="EMBL" id="JASAOF010000002">
    <property type="protein sequence ID" value="MDI2027944.1"/>
    <property type="molecule type" value="Genomic_DNA"/>
</dbReference>
<dbReference type="Proteomes" id="UP001237595">
    <property type="component" value="Unassembled WGS sequence"/>
</dbReference>
<dbReference type="RefSeq" id="WP_281454322.1">
    <property type="nucleotide sequence ID" value="NZ_JASAOF010000002.1"/>
</dbReference>
<keyword evidence="2" id="KW-0442">Lipid degradation</keyword>